<dbReference type="EMBL" id="LNQE01000677">
    <property type="protein sequence ID" value="KUG25466.1"/>
    <property type="molecule type" value="Genomic_DNA"/>
</dbReference>
<name>A0A0W8FXA5_9ZZZZ</name>
<evidence type="ECO:0000313" key="1">
    <source>
        <dbReference type="EMBL" id="KUG25466.1"/>
    </source>
</evidence>
<proteinExistence type="predicted"/>
<organism evidence="1">
    <name type="scientific">hydrocarbon metagenome</name>
    <dbReference type="NCBI Taxonomy" id="938273"/>
    <lineage>
        <taxon>unclassified sequences</taxon>
        <taxon>metagenomes</taxon>
        <taxon>ecological metagenomes</taxon>
    </lineage>
</organism>
<dbReference type="AlphaFoldDB" id="A0A0W8FXA5"/>
<comment type="caution">
    <text evidence="1">The sequence shown here is derived from an EMBL/GenBank/DDBJ whole genome shotgun (WGS) entry which is preliminary data.</text>
</comment>
<sequence length="83" mass="9067">MVFVSDEKSVFQAEANLFYAGESEAIKILNKVVQSAIEDGFSSDTLSTSHFKLHKPGVDFNIAFLKDTGGSLNKISIKAARKE</sequence>
<reference evidence="1" key="1">
    <citation type="journal article" date="2015" name="Proc. Natl. Acad. Sci. U.S.A.">
        <title>Networks of energetic and metabolic interactions define dynamics in microbial communities.</title>
        <authorList>
            <person name="Embree M."/>
            <person name="Liu J.K."/>
            <person name="Al-Bassam M.M."/>
            <person name="Zengler K."/>
        </authorList>
    </citation>
    <scope>NUCLEOTIDE SEQUENCE</scope>
</reference>
<gene>
    <name evidence="1" type="ORF">ASZ90_004701</name>
</gene>
<protein>
    <submittedName>
        <fullName evidence="1">Uncharacterized protein</fullName>
    </submittedName>
</protein>
<accession>A0A0W8FXA5</accession>